<evidence type="ECO:0000313" key="1">
    <source>
        <dbReference type="EMBL" id="KKK93134.1"/>
    </source>
</evidence>
<feature type="non-terminal residue" evidence="1">
    <location>
        <position position="90"/>
    </location>
</feature>
<sequence length="90" mass="10311">MGNREELTLLFSDCYSIDGSVCKLHPVFQPQKAINKLFELGYRKLSDRPTVCQDCPTFEQGCEGSNQEDCGRQDRPELREEALRIIKEAD</sequence>
<dbReference type="EMBL" id="LAZR01047902">
    <property type="protein sequence ID" value="KKK93134.1"/>
    <property type="molecule type" value="Genomic_DNA"/>
</dbReference>
<dbReference type="AlphaFoldDB" id="A0A0F9BRM0"/>
<accession>A0A0F9BRM0</accession>
<reference evidence="1" key="1">
    <citation type="journal article" date="2015" name="Nature">
        <title>Complex archaea that bridge the gap between prokaryotes and eukaryotes.</title>
        <authorList>
            <person name="Spang A."/>
            <person name="Saw J.H."/>
            <person name="Jorgensen S.L."/>
            <person name="Zaremba-Niedzwiedzka K."/>
            <person name="Martijn J."/>
            <person name="Lind A.E."/>
            <person name="van Eijk R."/>
            <person name="Schleper C."/>
            <person name="Guy L."/>
            <person name="Ettema T.J."/>
        </authorList>
    </citation>
    <scope>NUCLEOTIDE SEQUENCE</scope>
</reference>
<protein>
    <submittedName>
        <fullName evidence="1">Uncharacterized protein</fullName>
    </submittedName>
</protein>
<comment type="caution">
    <text evidence="1">The sequence shown here is derived from an EMBL/GenBank/DDBJ whole genome shotgun (WGS) entry which is preliminary data.</text>
</comment>
<gene>
    <name evidence="1" type="ORF">LCGC14_2695880</name>
</gene>
<name>A0A0F9BRM0_9ZZZZ</name>
<proteinExistence type="predicted"/>
<organism evidence="1">
    <name type="scientific">marine sediment metagenome</name>
    <dbReference type="NCBI Taxonomy" id="412755"/>
    <lineage>
        <taxon>unclassified sequences</taxon>
        <taxon>metagenomes</taxon>
        <taxon>ecological metagenomes</taxon>
    </lineage>
</organism>